<protein>
    <submittedName>
        <fullName evidence="3">Uncharacterized protein</fullName>
    </submittedName>
</protein>
<proteinExistence type="predicted"/>
<name>A0AAV6GMR3_9TELE</name>
<comment type="caution">
    <text evidence="3">The sequence shown here is derived from an EMBL/GenBank/DDBJ whole genome shotgun (WGS) entry which is preliminary data.</text>
</comment>
<evidence type="ECO:0000256" key="2">
    <source>
        <dbReference type="SAM" id="Phobius"/>
    </source>
</evidence>
<feature type="region of interest" description="Disordered" evidence="1">
    <location>
        <begin position="128"/>
        <end position="181"/>
    </location>
</feature>
<accession>A0AAV6GMR3</accession>
<keyword evidence="2" id="KW-0472">Membrane</keyword>
<keyword evidence="4" id="KW-1185">Reference proteome</keyword>
<dbReference type="AlphaFoldDB" id="A0AAV6GMR3"/>
<organism evidence="3 4">
    <name type="scientific">Alosa alosa</name>
    <name type="common">allis shad</name>
    <dbReference type="NCBI Taxonomy" id="278164"/>
    <lineage>
        <taxon>Eukaryota</taxon>
        <taxon>Metazoa</taxon>
        <taxon>Chordata</taxon>
        <taxon>Craniata</taxon>
        <taxon>Vertebrata</taxon>
        <taxon>Euteleostomi</taxon>
        <taxon>Actinopterygii</taxon>
        <taxon>Neopterygii</taxon>
        <taxon>Teleostei</taxon>
        <taxon>Clupei</taxon>
        <taxon>Clupeiformes</taxon>
        <taxon>Clupeoidei</taxon>
        <taxon>Clupeidae</taxon>
        <taxon>Alosa</taxon>
    </lineage>
</organism>
<feature type="transmembrane region" description="Helical" evidence="2">
    <location>
        <begin position="51"/>
        <end position="75"/>
    </location>
</feature>
<keyword evidence="2" id="KW-1133">Transmembrane helix</keyword>
<evidence type="ECO:0000313" key="4">
    <source>
        <dbReference type="Proteomes" id="UP000823561"/>
    </source>
</evidence>
<sequence>MNNTDDDLSRSTENVPKRDNQMFCKLVLKPIMTSTDHTPQGNSTGSSSVPLIVGLSVGLPLAILTSAAVVLAIVWCHFRSSQCEAAGPREDAPKVVQDYPPVIQDYPPVAAFTYPPAPSEHIYENYQAGGPSPHVGTGLQPPVSASGGQRSPFFGRQSPRQVDPGDTGIYANVPSTFPSRT</sequence>
<gene>
    <name evidence="3" type="ORF">AALO_G00132750</name>
</gene>
<evidence type="ECO:0000256" key="1">
    <source>
        <dbReference type="SAM" id="MobiDB-lite"/>
    </source>
</evidence>
<dbReference type="Proteomes" id="UP000823561">
    <property type="component" value="Chromosome 9"/>
</dbReference>
<dbReference type="EMBL" id="JADWDJ010000009">
    <property type="protein sequence ID" value="KAG5276498.1"/>
    <property type="molecule type" value="Genomic_DNA"/>
</dbReference>
<keyword evidence="2" id="KW-0812">Transmembrane</keyword>
<reference evidence="3" key="1">
    <citation type="submission" date="2020-10" db="EMBL/GenBank/DDBJ databases">
        <title>Chromosome-scale genome assembly of the Allis shad, Alosa alosa.</title>
        <authorList>
            <person name="Margot Z."/>
            <person name="Christophe K."/>
            <person name="Cabau C."/>
            <person name="Louis A."/>
            <person name="Berthelot C."/>
            <person name="Parey E."/>
            <person name="Roest Crollius H."/>
            <person name="Montfort J."/>
            <person name="Robinson-Rechavi M."/>
            <person name="Bucao C."/>
            <person name="Bouchez O."/>
            <person name="Gislard M."/>
            <person name="Lluch J."/>
            <person name="Milhes M."/>
            <person name="Lampietro C."/>
            <person name="Lopez Roques C."/>
            <person name="Donnadieu C."/>
            <person name="Braasch I."/>
            <person name="Desvignes T."/>
            <person name="Postlethwait J."/>
            <person name="Bobe J."/>
            <person name="Guiguen Y."/>
        </authorList>
    </citation>
    <scope>NUCLEOTIDE SEQUENCE</scope>
    <source>
        <strain evidence="3">M-15738</strain>
        <tissue evidence="3">Blood</tissue>
    </source>
</reference>
<evidence type="ECO:0000313" key="3">
    <source>
        <dbReference type="EMBL" id="KAG5276498.1"/>
    </source>
</evidence>